<organism evidence="1 2">
    <name type="scientific">Marasmius tenuissimus</name>
    <dbReference type="NCBI Taxonomy" id="585030"/>
    <lineage>
        <taxon>Eukaryota</taxon>
        <taxon>Fungi</taxon>
        <taxon>Dikarya</taxon>
        <taxon>Basidiomycota</taxon>
        <taxon>Agaricomycotina</taxon>
        <taxon>Agaricomycetes</taxon>
        <taxon>Agaricomycetidae</taxon>
        <taxon>Agaricales</taxon>
        <taxon>Marasmiineae</taxon>
        <taxon>Marasmiaceae</taxon>
        <taxon>Marasmius</taxon>
    </lineage>
</organism>
<sequence length="462" mass="52566">MLLHLQPPRRSPLVQDYDKKLFPLRKTTSDPACPAANLPEEVIVIILNFLIGNHHPLQGNLPCEIRRVLRGCSLISFAWLLAVRHLLFENFPVPRTMSFFQRLKRIWSSPNLTIDGNEVKILDVKGSAPVNWTQGPAWVHPAERERVQNLANTLDHFLNWVARNPESGGPTFANLRELRLSEMYFRSSLLFNSGEWVVLTHRTQYSVAHSFLALKRLDLGRVRFLNESLFTSFLGYFHVTLEELILDRVEIDTYRDFSEHSEIPSSWLLFGDAPLPRLRELRVSRTAIHVIPLLIPAPNLHELFVDMTGAQISKKETLEALIGLACSSQCLNRVTVQGASYQAGIDDSFFSGLLSASPSLSELNFHIQQHVFDTVHSPSIPNLNLVTLRLRSLQTEQTNLRALDNYLRASFPQLELLHFELKVPAGTTEDQTLGRLGYMMPWCKERGCLNPSQRWRSEHGGG</sequence>
<comment type="caution">
    <text evidence="1">The sequence shown here is derived from an EMBL/GenBank/DDBJ whole genome shotgun (WGS) entry which is preliminary data.</text>
</comment>
<reference evidence="1 2" key="1">
    <citation type="submission" date="2024-05" db="EMBL/GenBank/DDBJ databases">
        <title>A draft genome resource for the thread blight pathogen Marasmius tenuissimus strain MS-2.</title>
        <authorList>
            <person name="Yulfo-Soto G.E."/>
            <person name="Baruah I.K."/>
            <person name="Amoako-Attah I."/>
            <person name="Bukari Y."/>
            <person name="Meinhardt L.W."/>
            <person name="Bailey B.A."/>
            <person name="Cohen S.P."/>
        </authorList>
    </citation>
    <scope>NUCLEOTIDE SEQUENCE [LARGE SCALE GENOMIC DNA]</scope>
    <source>
        <strain evidence="1 2">MS-2</strain>
    </source>
</reference>
<dbReference type="InterPro" id="IPR032675">
    <property type="entry name" value="LRR_dom_sf"/>
</dbReference>
<name>A0ABR3A0W2_9AGAR</name>
<accession>A0ABR3A0W2</accession>
<evidence type="ECO:0008006" key="3">
    <source>
        <dbReference type="Google" id="ProtNLM"/>
    </source>
</evidence>
<dbReference type="SUPFAM" id="SSF52047">
    <property type="entry name" value="RNI-like"/>
    <property type="match status" value="1"/>
</dbReference>
<dbReference type="Proteomes" id="UP001437256">
    <property type="component" value="Unassembled WGS sequence"/>
</dbReference>
<protein>
    <recommendedName>
        <fullName evidence="3">F-box domain-containing protein</fullName>
    </recommendedName>
</protein>
<dbReference type="Gene3D" id="3.80.10.10">
    <property type="entry name" value="Ribonuclease Inhibitor"/>
    <property type="match status" value="1"/>
</dbReference>
<proteinExistence type="predicted"/>
<keyword evidence="2" id="KW-1185">Reference proteome</keyword>
<dbReference type="EMBL" id="JBBXMP010000033">
    <property type="protein sequence ID" value="KAL0066663.1"/>
    <property type="molecule type" value="Genomic_DNA"/>
</dbReference>
<gene>
    <name evidence="1" type="ORF">AAF712_006266</name>
</gene>
<evidence type="ECO:0000313" key="2">
    <source>
        <dbReference type="Proteomes" id="UP001437256"/>
    </source>
</evidence>
<evidence type="ECO:0000313" key="1">
    <source>
        <dbReference type="EMBL" id="KAL0066663.1"/>
    </source>
</evidence>